<keyword evidence="1" id="KW-1133">Transmembrane helix</keyword>
<keyword evidence="3" id="KW-1185">Reference proteome</keyword>
<evidence type="ECO:0000313" key="3">
    <source>
        <dbReference type="Proteomes" id="UP001285263"/>
    </source>
</evidence>
<sequence length="57" mass="6112">MKLLAHLNRSVHQLQDCLHLSRPEARHARHRGPQGGGVVITVALLSMAAASILVLAP</sequence>
<reference evidence="2 3" key="1">
    <citation type="submission" date="2023-11" db="EMBL/GenBank/DDBJ databases">
        <title>Paucibacter sp. nov., isolated from fresh soil in Korea.</title>
        <authorList>
            <person name="Le N.T.T."/>
        </authorList>
    </citation>
    <scope>NUCLEOTIDE SEQUENCE [LARGE SCALE GENOMIC DNA]</scope>
    <source>
        <strain evidence="2 3">R3-3</strain>
    </source>
</reference>
<dbReference type="EMBL" id="JAXCLA010000002">
    <property type="protein sequence ID" value="MDY0744036.1"/>
    <property type="molecule type" value="Genomic_DNA"/>
</dbReference>
<evidence type="ECO:0000313" key="2">
    <source>
        <dbReference type="EMBL" id="MDY0744036.1"/>
    </source>
</evidence>
<evidence type="ECO:0000256" key="1">
    <source>
        <dbReference type="SAM" id="Phobius"/>
    </source>
</evidence>
<dbReference type="Proteomes" id="UP001285263">
    <property type="component" value="Unassembled WGS sequence"/>
</dbReference>
<feature type="transmembrane region" description="Helical" evidence="1">
    <location>
        <begin position="36"/>
        <end position="56"/>
    </location>
</feature>
<accession>A0ABU5DCM7</accession>
<comment type="caution">
    <text evidence="2">The sequence shown here is derived from an EMBL/GenBank/DDBJ whole genome shotgun (WGS) entry which is preliminary data.</text>
</comment>
<keyword evidence="1" id="KW-0472">Membrane</keyword>
<organism evidence="2 3">
    <name type="scientific">Roseateles agri</name>
    <dbReference type="NCBI Taxonomy" id="3098619"/>
    <lineage>
        <taxon>Bacteria</taxon>
        <taxon>Pseudomonadati</taxon>
        <taxon>Pseudomonadota</taxon>
        <taxon>Betaproteobacteria</taxon>
        <taxon>Burkholderiales</taxon>
        <taxon>Sphaerotilaceae</taxon>
        <taxon>Roseateles</taxon>
    </lineage>
</organism>
<gene>
    <name evidence="2" type="ORF">SNE35_05950</name>
</gene>
<name>A0ABU5DCM7_9BURK</name>
<keyword evidence="1" id="KW-0812">Transmembrane</keyword>
<protein>
    <submittedName>
        <fullName evidence="2">Uncharacterized protein</fullName>
    </submittedName>
</protein>
<dbReference type="RefSeq" id="WP_320421945.1">
    <property type="nucleotide sequence ID" value="NZ_JAXCLA010000002.1"/>
</dbReference>
<proteinExistence type="predicted"/>